<dbReference type="InterPro" id="IPR054105">
    <property type="entry name" value="WHD_NrtR"/>
</dbReference>
<dbReference type="Pfam" id="PF21906">
    <property type="entry name" value="WHD_NrtR"/>
    <property type="match status" value="1"/>
</dbReference>
<dbReference type="InterPro" id="IPR015797">
    <property type="entry name" value="NUDIX_hydrolase-like_dom_sf"/>
</dbReference>
<accession>A0A1G2DEV8</accession>
<protein>
    <submittedName>
        <fullName evidence="3">Uncharacterized protein</fullName>
    </submittedName>
</protein>
<dbReference type="SUPFAM" id="SSF46785">
    <property type="entry name" value="Winged helix' DNA-binding domain"/>
    <property type="match status" value="1"/>
</dbReference>
<evidence type="ECO:0000313" key="3">
    <source>
        <dbReference type="EMBL" id="OGZ12073.1"/>
    </source>
</evidence>
<proteinExistence type="predicted"/>
<sequence length="226" mass="25201">MATTGRSPAPEDIRFAVIATDVVIFTILDKKLKVLLIPIRGTHFKNAHGFPGGMILPEETADDSVKRHMKNKAGVESPSYMEQLYAFSAVDRDPRGRVVSVAYIALIPPSRAEAVTKGATWVDIRKLPALAYDHNTIGRVALERLENKIKYTTIGRHFLPPLFTLTELQQTHETVQGEVLDKRNFRKKVLALDFLKPAGKIKKGGRSRPAELYRFAKNKDLTLGGI</sequence>
<dbReference type="PANTHER" id="PTHR43736">
    <property type="entry name" value="ADP-RIBOSE PYROPHOSPHATASE"/>
    <property type="match status" value="1"/>
</dbReference>
<gene>
    <name evidence="3" type="ORF">A3C93_03145</name>
</gene>
<name>A0A1G2DEV8_9BACT</name>
<dbReference type="CDD" id="cd18873">
    <property type="entry name" value="NUDIX_NadM_like"/>
    <property type="match status" value="1"/>
</dbReference>
<evidence type="ECO:0000313" key="4">
    <source>
        <dbReference type="Proteomes" id="UP000178636"/>
    </source>
</evidence>
<dbReference type="Gene3D" id="1.10.10.10">
    <property type="entry name" value="Winged helix-like DNA-binding domain superfamily/Winged helix DNA-binding domain"/>
    <property type="match status" value="1"/>
</dbReference>
<dbReference type="Gene3D" id="3.90.79.10">
    <property type="entry name" value="Nucleoside Triphosphate Pyrophosphohydrolase"/>
    <property type="match status" value="1"/>
</dbReference>
<dbReference type="EMBL" id="MHLO01000024">
    <property type="protein sequence ID" value="OGZ12073.1"/>
    <property type="molecule type" value="Genomic_DNA"/>
</dbReference>
<dbReference type="Pfam" id="PF00293">
    <property type="entry name" value="NUDIX"/>
    <property type="match status" value="1"/>
</dbReference>
<dbReference type="SUPFAM" id="SSF55811">
    <property type="entry name" value="Nudix"/>
    <property type="match status" value="1"/>
</dbReference>
<evidence type="ECO:0000259" key="2">
    <source>
        <dbReference type="Pfam" id="PF21906"/>
    </source>
</evidence>
<dbReference type="InterPro" id="IPR036388">
    <property type="entry name" value="WH-like_DNA-bd_sf"/>
</dbReference>
<dbReference type="AlphaFoldDB" id="A0A1G2DEV8"/>
<evidence type="ECO:0000259" key="1">
    <source>
        <dbReference type="Pfam" id="PF00293"/>
    </source>
</evidence>
<dbReference type="STRING" id="1798664.A3C93_03145"/>
<feature type="domain" description="NrtR DNA-binding winged helix" evidence="2">
    <location>
        <begin position="157"/>
        <end position="215"/>
    </location>
</feature>
<dbReference type="InterPro" id="IPR000086">
    <property type="entry name" value="NUDIX_hydrolase_dom"/>
</dbReference>
<dbReference type="InterPro" id="IPR036390">
    <property type="entry name" value="WH_DNA-bd_sf"/>
</dbReference>
<dbReference type="Proteomes" id="UP000178636">
    <property type="component" value="Unassembled WGS sequence"/>
</dbReference>
<feature type="domain" description="Nudix hydrolase" evidence="1">
    <location>
        <begin position="21"/>
        <end position="131"/>
    </location>
</feature>
<comment type="caution">
    <text evidence="3">The sequence shown here is derived from an EMBL/GenBank/DDBJ whole genome shotgun (WGS) entry which is preliminary data.</text>
</comment>
<organism evidence="3 4">
    <name type="scientific">Candidatus Lloydbacteria bacterium RIFCSPHIGHO2_02_FULL_54_17</name>
    <dbReference type="NCBI Taxonomy" id="1798664"/>
    <lineage>
        <taxon>Bacteria</taxon>
        <taxon>Candidatus Lloydiibacteriota</taxon>
    </lineage>
</organism>
<dbReference type="PANTHER" id="PTHR43736:SF4">
    <property type="entry name" value="SLR1690 PROTEIN"/>
    <property type="match status" value="1"/>
</dbReference>
<reference evidence="3 4" key="1">
    <citation type="journal article" date="2016" name="Nat. Commun.">
        <title>Thousands of microbial genomes shed light on interconnected biogeochemical processes in an aquifer system.</title>
        <authorList>
            <person name="Anantharaman K."/>
            <person name="Brown C.T."/>
            <person name="Hug L.A."/>
            <person name="Sharon I."/>
            <person name="Castelle C.J."/>
            <person name="Probst A.J."/>
            <person name="Thomas B.C."/>
            <person name="Singh A."/>
            <person name="Wilkins M.J."/>
            <person name="Karaoz U."/>
            <person name="Brodie E.L."/>
            <person name="Williams K.H."/>
            <person name="Hubbard S.S."/>
            <person name="Banfield J.F."/>
        </authorList>
    </citation>
    <scope>NUCLEOTIDE SEQUENCE [LARGE SCALE GENOMIC DNA]</scope>
</reference>